<evidence type="ECO:0000313" key="3">
    <source>
        <dbReference type="Proteomes" id="UP000231878"/>
    </source>
</evidence>
<organism evidence="2 3">
    <name type="scientific">Burkholderia pseudomallei</name>
    <name type="common">Pseudomonas pseudomallei</name>
    <dbReference type="NCBI Taxonomy" id="28450"/>
    <lineage>
        <taxon>Bacteria</taxon>
        <taxon>Pseudomonadati</taxon>
        <taxon>Pseudomonadota</taxon>
        <taxon>Betaproteobacteria</taxon>
        <taxon>Burkholderiales</taxon>
        <taxon>Burkholderiaceae</taxon>
        <taxon>Burkholderia</taxon>
        <taxon>pseudomallei group</taxon>
    </lineage>
</organism>
<dbReference type="AlphaFoldDB" id="A0AAX0UBP3"/>
<protein>
    <submittedName>
        <fullName evidence="2">Uncharacterized protein</fullName>
    </submittedName>
</protein>
<proteinExistence type="predicted"/>
<reference evidence="2 3" key="1">
    <citation type="submission" date="2017-11" db="EMBL/GenBank/DDBJ databases">
        <title>Molecular characterization of Burkholderia pseudomallei and closely related isolates from Vietnam.</title>
        <authorList>
            <person name="Ustinov D.V."/>
            <person name="Antonov A.S."/>
            <person name="Avdusheva E.F."/>
            <person name="Shpak I.M."/>
            <person name="Zakharova I.B."/>
            <person name="Thi L.A."/>
            <person name="Teteryatnikova N."/>
            <person name="Lopasteyskaya Y.A."/>
            <person name="Kuzyutina J.A."/>
            <person name="Ngo T.N."/>
            <person name="Victorov D.V."/>
        </authorList>
    </citation>
    <scope>NUCLEOTIDE SEQUENCE [LARGE SCALE GENOMIC DNA]</scope>
    <source>
        <strain evidence="2 3">V1512</strain>
    </source>
</reference>
<feature type="region of interest" description="Disordered" evidence="1">
    <location>
        <begin position="1"/>
        <end position="22"/>
    </location>
</feature>
<accession>A0AAX0UBP3</accession>
<comment type="caution">
    <text evidence="2">The sequence shown here is derived from an EMBL/GenBank/DDBJ whole genome shotgun (WGS) entry which is preliminary data.</text>
</comment>
<feature type="compositionally biased region" description="Basic residues" evidence="1">
    <location>
        <begin position="7"/>
        <end position="22"/>
    </location>
</feature>
<dbReference type="EMBL" id="PHRB01000009">
    <property type="protein sequence ID" value="PJO66174.1"/>
    <property type="molecule type" value="Genomic_DNA"/>
</dbReference>
<dbReference type="Proteomes" id="UP000231878">
    <property type="component" value="Unassembled WGS sequence"/>
</dbReference>
<gene>
    <name evidence="2" type="ORF">CWD88_11995</name>
</gene>
<name>A0AAX0UBP3_BURPE</name>
<evidence type="ECO:0000256" key="1">
    <source>
        <dbReference type="SAM" id="MobiDB-lite"/>
    </source>
</evidence>
<evidence type="ECO:0000313" key="2">
    <source>
        <dbReference type="EMBL" id="PJO66174.1"/>
    </source>
</evidence>
<sequence length="80" mass="8402">MAAGGARGHRSRGSGRRMTRLVRRRAAAAPIGACVRRFGRRGRSPRAISAAAPRACSAAHGRAALSDRAPCRRIARNGLA</sequence>